<evidence type="ECO:0000313" key="1">
    <source>
        <dbReference type="EMBL" id="ATY63070.1"/>
    </source>
</evidence>
<dbReference type="AlphaFoldDB" id="A0A2H4SJ06"/>
<gene>
    <name evidence="1" type="ORF">A9K55_009333</name>
</gene>
<accession>A0A2H4SJ06</accession>
<name>A0A2H4SJ06_CORMI</name>
<proteinExistence type="predicted"/>
<reference evidence="1 2" key="1">
    <citation type="journal article" date="2017" name="BMC Genomics">
        <title>Chromosome level assembly and secondary metabolite potential of the parasitic fungus Cordyceps militaris.</title>
        <authorList>
            <person name="Kramer G.J."/>
            <person name="Nodwell J.R."/>
        </authorList>
    </citation>
    <scope>NUCLEOTIDE SEQUENCE [LARGE SCALE GENOMIC DNA]</scope>
    <source>
        <strain evidence="1 2">ATCC 34164</strain>
    </source>
</reference>
<sequence>MPPSRSPKPVPTAEQSILDKAKPWVEDDDCASFDNFLPASLLSANSPSGHYNTAYHFASILGVLGRRNTSTRAFRNKDGSIDERPLTLLAYNSGDVLPLPKHECDGPHAASTAKSLSAVLLNGILCCCVRANAGSDVPASLSHLHIGPPASPVCFHPARPGQRAASLHRGQRHRA</sequence>
<dbReference type="VEuPathDB" id="FungiDB:A9K55_009333"/>
<dbReference type="Proteomes" id="UP000323067">
    <property type="component" value="Chromosome vii"/>
</dbReference>
<protein>
    <submittedName>
        <fullName evidence="1">Uncharacterized protein</fullName>
    </submittedName>
</protein>
<dbReference type="EMBL" id="CP023324">
    <property type="protein sequence ID" value="ATY63070.1"/>
    <property type="molecule type" value="Genomic_DNA"/>
</dbReference>
<organism evidence="1 2">
    <name type="scientific">Cordyceps militaris</name>
    <name type="common">Caterpillar fungus</name>
    <name type="synonym">Clavaria militaris</name>
    <dbReference type="NCBI Taxonomy" id="73501"/>
    <lineage>
        <taxon>Eukaryota</taxon>
        <taxon>Fungi</taxon>
        <taxon>Dikarya</taxon>
        <taxon>Ascomycota</taxon>
        <taxon>Pezizomycotina</taxon>
        <taxon>Sordariomycetes</taxon>
        <taxon>Hypocreomycetidae</taxon>
        <taxon>Hypocreales</taxon>
        <taxon>Cordycipitaceae</taxon>
        <taxon>Cordyceps</taxon>
    </lineage>
</organism>
<dbReference type="VEuPathDB" id="FungiDB:CCM_09135"/>
<evidence type="ECO:0000313" key="2">
    <source>
        <dbReference type="Proteomes" id="UP000323067"/>
    </source>
</evidence>